<feature type="compositionally biased region" description="Acidic residues" evidence="1">
    <location>
        <begin position="84"/>
        <end position="97"/>
    </location>
</feature>
<evidence type="ECO:0000256" key="1">
    <source>
        <dbReference type="SAM" id="MobiDB-lite"/>
    </source>
</evidence>
<dbReference type="RefSeq" id="WP_006866401.1">
    <property type="nucleotide sequence ID" value="NZ_BAHE01000014.1"/>
</dbReference>
<proteinExistence type="predicted"/>
<protein>
    <submittedName>
        <fullName evidence="3">Uncharacterized protein</fullName>
    </submittedName>
</protein>
<evidence type="ECO:0000313" key="4">
    <source>
        <dbReference type="Proteomes" id="UP000035058"/>
    </source>
</evidence>
<feature type="chain" id="PRO_5038594648" evidence="2">
    <location>
        <begin position="22"/>
        <end position="156"/>
    </location>
</feature>
<feature type="compositionally biased region" description="Basic and acidic residues" evidence="1">
    <location>
        <begin position="103"/>
        <end position="156"/>
    </location>
</feature>
<accession>K6XMX0</accession>
<comment type="caution">
    <text evidence="3">The sequence shown here is derived from an EMBL/GenBank/DDBJ whole genome shotgun (WGS) entry which is preliminary data.</text>
</comment>
<organism evidence="3 4">
    <name type="scientific">Gordonia namibiensis NBRC 108229</name>
    <dbReference type="NCBI Taxonomy" id="1208314"/>
    <lineage>
        <taxon>Bacteria</taxon>
        <taxon>Bacillati</taxon>
        <taxon>Actinomycetota</taxon>
        <taxon>Actinomycetes</taxon>
        <taxon>Mycobacteriales</taxon>
        <taxon>Gordoniaceae</taxon>
        <taxon>Gordonia</taxon>
    </lineage>
</organism>
<sequence length="156" mass="16986">MTHIVPAARLIAALVFSAALAGGVATANAQPCQMLLPNGKLAPCAPDVISTAPGEYGGGGNDAASDPGSFEHTLIDTTPAVAAPEEEPTDGPVDENQIEVPQPEEKDPDKEKEEKAQKEKEEREQKEREQKEKEEREQKEKEEKEQKEKEEKEQNG</sequence>
<gene>
    <name evidence="3" type="ORF">GONAM_14_00440</name>
</gene>
<dbReference type="AlphaFoldDB" id="K6XMX0"/>
<dbReference type="EMBL" id="BAHE01000014">
    <property type="protein sequence ID" value="GAC00185.1"/>
    <property type="molecule type" value="Genomic_DNA"/>
</dbReference>
<feature type="region of interest" description="Disordered" evidence="1">
    <location>
        <begin position="51"/>
        <end position="156"/>
    </location>
</feature>
<evidence type="ECO:0000256" key="2">
    <source>
        <dbReference type="SAM" id="SignalP"/>
    </source>
</evidence>
<reference evidence="3 4" key="1">
    <citation type="submission" date="2012-08" db="EMBL/GenBank/DDBJ databases">
        <title>Whole genome shotgun sequence of Gordonia namibiensis NBRC 108229.</title>
        <authorList>
            <person name="Isaki-Nakamura S."/>
            <person name="Hosoyama A."/>
            <person name="Tsuchikane K."/>
            <person name="Katsumata H."/>
            <person name="Baba S."/>
            <person name="Yamazaki S."/>
            <person name="Fujita N."/>
        </authorList>
    </citation>
    <scope>NUCLEOTIDE SEQUENCE [LARGE SCALE GENOMIC DNA]</scope>
    <source>
        <strain evidence="3 4">NBRC 108229</strain>
    </source>
</reference>
<keyword evidence="4" id="KW-1185">Reference proteome</keyword>
<dbReference type="Proteomes" id="UP000035058">
    <property type="component" value="Unassembled WGS sequence"/>
</dbReference>
<name>K6XMX0_9ACTN</name>
<evidence type="ECO:0000313" key="3">
    <source>
        <dbReference type="EMBL" id="GAC00185.1"/>
    </source>
</evidence>
<keyword evidence="2" id="KW-0732">Signal</keyword>
<feature type="signal peptide" evidence="2">
    <location>
        <begin position="1"/>
        <end position="21"/>
    </location>
</feature>